<organism evidence="1">
    <name type="scientific">Rhizophora mucronata</name>
    <name type="common">Asiatic mangrove</name>
    <dbReference type="NCBI Taxonomy" id="61149"/>
    <lineage>
        <taxon>Eukaryota</taxon>
        <taxon>Viridiplantae</taxon>
        <taxon>Streptophyta</taxon>
        <taxon>Embryophyta</taxon>
        <taxon>Tracheophyta</taxon>
        <taxon>Spermatophyta</taxon>
        <taxon>Magnoliopsida</taxon>
        <taxon>eudicotyledons</taxon>
        <taxon>Gunneridae</taxon>
        <taxon>Pentapetalae</taxon>
        <taxon>rosids</taxon>
        <taxon>fabids</taxon>
        <taxon>Malpighiales</taxon>
        <taxon>Rhizophoraceae</taxon>
        <taxon>Rhizophora</taxon>
    </lineage>
</organism>
<evidence type="ECO:0000313" key="1">
    <source>
        <dbReference type="EMBL" id="MBX70121.1"/>
    </source>
</evidence>
<dbReference type="EMBL" id="GGEC01089637">
    <property type="protein sequence ID" value="MBX70121.1"/>
    <property type="molecule type" value="Transcribed_RNA"/>
</dbReference>
<dbReference type="AlphaFoldDB" id="A0A2P2QT93"/>
<name>A0A2P2QT93_RHIMU</name>
<reference evidence="1" key="1">
    <citation type="submission" date="2018-02" db="EMBL/GenBank/DDBJ databases">
        <title>Rhizophora mucronata_Transcriptome.</title>
        <authorList>
            <person name="Meera S.P."/>
            <person name="Sreeshan A."/>
            <person name="Augustine A."/>
        </authorList>
    </citation>
    <scope>NUCLEOTIDE SEQUENCE</scope>
    <source>
        <tissue evidence="1">Leaf</tissue>
    </source>
</reference>
<proteinExistence type="predicted"/>
<protein>
    <submittedName>
        <fullName evidence="1">Uncharacterized protein</fullName>
    </submittedName>
</protein>
<sequence>MTGLEATQQLGGQELS</sequence>
<accession>A0A2P2QT93</accession>